<dbReference type="EMBL" id="JAAAMV010000001">
    <property type="protein sequence ID" value="NBD22978.1"/>
    <property type="molecule type" value="Genomic_DNA"/>
</dbReference>
<dbReference type="PANTHER" id="PTHR45953:SF1">
    <property type="entry name" value="IDURONATE 2-SULFATASE"/>
    <property type="match status" value="1"/>
</dbReference>
<dbReference type="Proteomes" id="UP000665561">
    <property type="component" value="Unassembled WGS sequence"/>
</dbReference>
<dbReference type="CDD" id="cd16148">
    <property type="entry name" value="sulfatase_like"/>
    <property type="match status" value="1"/>
</dbReference>
<dbReference type="InterPro" id="IPR017850">
    <property type="entry name" value="Alkaline_phosphatase_core_sf"/>
</dbReference>
<dbReference type="PANTHER" id="PTHR45953">
    <property type="entry name" value="IDURONATE 2-SULFATASE"/>
    <property type="match status" value="1"/>
</dbReference>
<comment type="caution">
    <text evidence="4">The sequence shown here is derived from an EMBL/GenBank/DDBJ whole genome shotgun (WGS) entry which is preliminary data.</text>
</comment>
<keyword evidence="1" id="KW-0479">Metal-binding</keyword>
<protein>
    <submittedName>
        <fullName evidence="4">Sulfatase-like hydrolase/transferase</fullName>
    </submittedName>
</protein>
<dbReference type="RefSeq" id="WP_161741299.1">
    <property type="nucleotide sequence ID" value="NZ_JAAAMV010000001.1"/>
</dbReference>
<gene>
    <name evidence="4" type="ORF">GT019_03730</name>
</gene>
<evidence type="ECO:0000313" key="5">
    <source>
        <dbReference type="Proteomes" id="UP000665561"/>
    </source>
</evidence>
<sequence length="591" mass="67712">MKAVMVMFDSLNRHMLPNYGGEWLRAPNFGRLSEKTVTFDNCYAGSLPCMPARRELHTGRHNFLHRSWGPLEPYDDSMVDILRRKGIYTHLATDHTHYFEDGGATYHTRFNTWEYARGQEGDPWKGNVRDPHIPESLSGPKIGGLWRQDWVNRAYLDSEEKQPLAVTFANGIEFIETNLSQDNWFLQIEAFDPHEPFFTQQKYKDLYPHAYDGKHFDWPDYGRVTQQPEEIRHAIYEYAALVSMCDVYLGRVLDLFDRHDLWRDTMLIVNTDHGFLLGEHAWWGKNIQPFYNEIARLPLFVWDPRSGARGERSAALAQTIDIAPTLLEFFGAELPPDMLGKPLGGAIGSDGRAPLREAALFGMHGGHINVTDGRYVYMRAPQSFDNGPLLEYTLMPTHMHNRFDVKELSDLRLREPFSFTKGCRTLEIPAHTFINPYVHGTLLFDLELDPKQSSPIEDTAVEARMIRLMAELMRENDAPREQFERIGIPVDGIVGEAALRQEKEARRQHREVGLGLGEAWTEGGRDAYFALRCFMPEEIRAPLQDGLTRYVQLAGITRIDETAIVDWAASLGPQGRQMLAVLKRFVLSDGE</sequence>
<evidence type="ECO:0000313" key="4">
    <source>
        <dbReference type="EMBL" id="NBD22978.1"/>
    </source>
</evidence>
<keyword evidence="5" id="KW-1185">Reference proteome</keyword>
<dbReference type="SUPFAM" id="SSF53649">
    <property type="entry name" value="Alkaline phosphatase-like"/>
    <property type="match status" value="1"/>
</dbReference>
<dbReference type="InterPro" id="IPR000917">
    <property type="entry name" value="Sulfatase_N"/>
</dbReference>
<evidence type="ECO:0000259" key="3">
    <source>
        <dbReference type="Pfam" id="PF00884"/>
    </source>
</evidence>
<dbReference type="Pfam" id="PF00884">
    <property type="entry name" value="Sulfatase"/>
    <property type="match status" value="1"/>
</dbReference>
<name>A0ABW9XK51_9BACL</name>
<evidence type="ECO:0000256" key="2">
    <source>
        <dbReference type="ARBA" id="ARBA00022801"/>
    </source>
</evidence>
<organism evidence="4 5">
    <name type="scientific">Paenibacillus glycinis</name>
    <dbReference type="NCBI Taxonomy" id="2697035"/>
    <lineage>
        <taxon>Bacteria</taxon>
        <taxon>Bacillati</taxon>
        <taxon>Bacillota</taxon>
        <taxon>Bacilli</taxon>
        <taxon>Bacillales</taxon>
        <taxon>Paenibacillaceae</taxon>
        <taxon>Paenibacillus</taxon>
    </lineage>
</organism>
<accession>A0ABW9XK51</accession>
<dbReference type="Gene3D" id="3.40.720.10">
    <property type="entry name" value="Alkaline Phosphatase, subunit A"/>
    <property type="match status" value="1"/>
</dbReference>
<feature type="domain" description="Sulfatase N-terminal" evidence="3">
    <location>
        <begin position="4"/>
        <end position="331"/>
    </location>
</feature>
<proteinExistence type="predicted"/>
<reference evidence="4 5" key="1">
    <citation type="submission" date="2020-01" db="EMBL/GenBank/DDBJ databases">
        <title>Paenibacillus soybeanensis sp. nov. isolated from the nodules of soybean (Glycine max(L.) Merr).</title>
        <authorList>
            <person name="Wang H."/>
        </authorList>
    </citation>
    <scope>NUCLEOTIDE SEQUENCE [LARGE SCALE GENOMIC DNA]</scope>
    <source>
        <strain evidence="4 5">T1</strain>
    </source>
</reference>
<evidence type="ECO:0000256" key="1">
    <source>
        <dbReference type="ARBA" id="ARBA00022723"/>
    </source>
</evidence>
<keyword evidence="2" id="KW-0378">Hydrolase</keyword>